<evidence type="ECO:0000313" key="3">
    <source>
        <dbReference type="EMBL" id="CQR27160.1"/>
    </source>
</evidence>
<name>A0ABM9T4I0_THIA3</name>
<evidence type="ECO:0000256" key="1">
    <source>
        <dbReference type="SAM" id="MobiDB-lite"/>
    </source>
</evidence>
<dbReference type="Pfam" id="PF00873">
    <property type="entry name" value="ACR_tran"/>
    <property type="match status" value="1"/>
</dbReference>
<feature type="transmembrane region" description="Helical" evidence="2">
    <location>
        <begin position="590"/>
        <end position="609"/>
    </location>
</feature>
<keyword evidence="2" id="KW-1133">Transmembrane helix</keyword>
<dbReference type="Gene3D" id="3.30.2090.10">
    <property type="entry name" value="Multidrug efflux transporter AcrB TolC docking domain, DN and DC subdomains"/>
    <property type="match status" value="2"/>
</dbReference>
<reference evidence="3 4" key="1">
    <citation type="submission" date="2015-03" db="EMBL/GenBank/DDBJ databases">
        <authorList>
            <person name="Regsiter A."/>
            <person name="william w."/>
        </authorList>
    </citation>
    <scope>NUCLEOTIDE SEQUENCE [LARGE SCALE GENOMIC DNA]</scope>
    <source>
        <strain evidence="3 4">CB1</strain>
    </source>
</reference>
<dbReference type="NCBIfam" id="NF007798">
    <property type="entry name" value="PRK10503.1"/>
    <property type="match status" value="1"/>
</dbReference>
<feature type="transmembrane region" description="Helical" evidence="2">
    <location>
        <begin position="966"/>
        <end position="991"/>
    </location>
</feature>
<dbReference type="PANTHER" id="PTHR32063:SF21">
    <property type="entry name" value="MULTIDRUG RESISTANCE PROTEIN MDTB"/>
    <property type="match status" value="1"/>
</dbReference>
<dbReference type="PANTHER" id="PTHR32063">
    <property type="match status" value="1"/>
</dbReference>
<gene>
    <name evidence="3" type="primary">mdtB</name>
    <name evidence="3" type="ORF">THICB1_100498</name>
</gene>
<proteinExistence type="predicted"/>
<dbReference type="SUPFAM" id="SSF82866">
    <property type="entry name" value="Multidrug efflux transporter AcrB transmembrane domain"/>
    <property type="match status" value="2"/>
</dbReference>
<dbReference type="InterPro" id="IPR001036">
    <property type="entry name" value="Acrflvin-R"/>
</dbReference>
<evidence type="ECO:0000256" key="2">
    <source>
        <dbReference type="SAM" id="Phobius"/>
    </source>
</evidence>
<feature type="transmembrane region" description="Helical" evidence="2">
    <location>
        <begin position="915"/>
        <end position="933"/>
    </location>
</feature>
<keyword evidence="2" id="KW-0812">Transmembrane</keyword>
<feature type="region of interest" description="Disordered" evidence="1">
    <location>
        <begin position="1"/>
        <end position="62"/>
    </location>
</feature>
<keyword evidence="2" id="KW-0472">Membrane</keyword>
<feature type="transmembrane region" description="Helical" evidence="2">
    <location>
        <begin position="1044"/>
        <end position="1070"/>
    </location>
</feature>
<sequence>MSAPHDDKASPPQPSPQSGEGANPSPTDGGGWEGHPKETRSADLSSPTRGGGWEGEPLEDRPSPSRLFILRPIATTLLMIAVLVAGFVGYKLLPQAAMPEVDYPTIQVTTLYPGASPDVMASSVTGPLEQQFGQMPGLAQMWSVSSGGASVITLRFDLSLSLSVAEQEVQAAINGASNLLPSDLPQPPIYAKVNPADAPVITLGLTSATLPLTTLYDLADTRLSQKLSQVSGVGLVTLSGGHKPAIRVTVNGPALAALGLTLDSIRTAIAGANVNSPKGSISGSQQSFSIDANDQLQSPQQYRDMIIAYSGGAPVRLGDVATISTGAENAWQAALVNGKPGIVINVQRQPGANVIAVVDAIHKLLPSLQTQLPAAAQLSVLSDRTVTIRAAIADVQFELLLAVLLVVLVIFVFLRSVRATFIPATAVPLALVGTFGAMYLFGFSINTLTLMALTIATGFVVDDAIVMIENISRYIEAGERPLTAALKGAGQIGFTIITLTFSLIAVLIPLLFMGDVVGRLFREFAITLAVAIVISAIVSLTFTPMLSARLLRHTPEEKQSQLFRSTGAFFDRLSARYTRALRWVLRHQPLVLLFAAGTLVLTVVLYVLIPKGFFPVQDTGMIQATTVAPQDVSFQSMNARQQALVDALLKDPAVESVSSVVGIDGVNTTMNTGRLLIYLKPLEQRPRVQALINRLDARAAKVEGIATYLQPVQDLTINDIASRYPYQFSLSATSAAQLYTALMDRLKALPQLSGVTSDLQDQGLQAYVDVDRSAASRLGISMSAVDSALYNAFGQRLVSTIFTQSAQYRVVLGVEKQPDQGLGAFNSVYLTGSNGQAVPLSTIATIEPRATPLAIDHLGQFPAALISFQLASGVSLGEAVDAIKQAAKQAALPASVTIAFQGSASAFQSALSNQLWLLLAAVATMYIVLGVLYESYIHPITILSTLPSAGIGALLALMATGHDLTVIAIIGIILLIGIVQKNAILMVDFALDAQRNQGLPPDEAMLQAAHLRLRPILMTTFAALFGAVPLALGTGMGSELRQPLGIAIVGGLLVSQVLTLFTTPVIYLAFDRLATRTAAWRARTFGSAQPAAALSDEDAQ</sequence>
<dbReference type="Gene3D" id="3.30.70.1430">
    <property type="entry name" value="Multidrug efflux transporter AcrB pore domain"/>
    <property type="match status" value="2"/>
</dbReference>
<organism evidence="3 4">
    <name type="scientific">Thiomonas arsenitoxydans (strain DSM 22701 / CIP 110005 / 3As)</name>
    <dbReference type="NCBI Taxonomy" id="426114"/>
    <lineage>
        <taxon>Bacteria</taxon>
        <taxon>Pseudomonadati</taxon>
        <taxon>Pseudomonadota</taxon>
        <taxon>Betaproteobacteria</taxon>
        <taxon>Burkholderiales</taxon>
        <taxon>Thiomonas</taxon>
    </lineage>
</organism>
<dbReference type="NCBIfam" id="NF033617">
    <property type="entry name" value="RND_permease_2"/>
    <property type="match status" value="1"/>
</dbReference>
<keyword evidence="4" id="KW-1185">Reference proteome</keyword>
<dbReference type="SUPFAM" id="SSF82693">
    <property type="entry name" value="Multidrug efflux transporter AcrB pore domain, PN1, PN2, PC1 and PC2 subdomains"/>
    <property type="match status" value="4"/>
</dbReference>
<comment type="caution">
    <text evidence="3">The sequence shown here is derived from an EMBL/GenBank/DDBJ whole genome shotgun (WGS) entry which is preliminary data.</text>
</comment>
<feature type="transmembrane region" description="Helical" evidence="2">
    <location>
        <begin position="524"/>
        <end position="543"/>
    </location>
</feature>
<protein>
    <submittedName>
        <fullName evidence="3">Multidrug transport protein (RND family)</fullName>
    </submittedName>
</protein>
<dbReference type="Gene3D" id="3.30.70.1440">
    <property type="entry name" value="Multidrug efflux transporter AcrB pore domain"/>
    <property type="match status" value="1"/>
</dbReference>
<feature type="transmembrane region" description="Helical" evidence="2">
    <location>
        <begin position="421"/>
        <end position="442"/>
    </location>
</feature>
<feature type="transmembrane region" description="Helical" evidence="2">
    <location>
        <begin position="1011"/>
        <end position="1032"/>
    </location>
</feature>
<feature type="transmembrane region" description="Helical" evidence="2">
    <location>
        <begin position="489"/>
        <end position="512"/>
    </location>
</feature>
<dbReference type="PRINTS" id="PR00702">
    <property type="entry name" value="ACRIFLAVINRP"/>
</dbReference>
<dbReference type="Proteomes" id="UP000078599">
    <property type="component" value="Unassembled WGS sequence"/>
</dbReference>
<feature type="transmembrane region" description="Helical" evidence="2">
    <location>
        <begin position="395"/>
        <end position="414"/>
    </location>
</feature>
<dbReference type="RefSeq" id="WP_064971619.1">
    <property type="nucleotide sequence ID" value="NZ_LN831669.1"/>
</dbReference>
<dbReference type="Gene3D" id="1.20.1640.10">
    <property type="entry name" value="Multidrug efflux transporter AcrB transmembrane domain"/>
    <property type="match status" value="2"/>
</dbReference>
<feature type="transmembrane region" description="Helical" evidence="2">
    <location>
        <begin position="68"/>
        <end position="90"/>
    </location>
</feature>
<dbReference type="InterPro" id="IPR027463">
    <property type="entry name" value="AcrB_DN_DC_subdom"/>
</dbReference>
<accession>A0ABM9T4I0</accession>
<dbReference type="EMBL" id="CTRI01000002">
    <property type="protein sequence ID" value="CQR27160.1"/>
    <property type="molecule type" value="Genomic_DNA"/>
</dbReference>
<dbReference type="Gene3D" id="3.30.70.1320">
    <property type="entry name" value="Multidrug efflux transporter AcrB pore domain like"/>
    <property type="match status" value="1"/>
</dbReference>
<evidence type="ECO:0000313" key="4">
    <source>
        <dbReference type="Proteomes" id="UP000078599"/>
    </source>
</evidence>
<dbReference type="SUPFAM" id="SSF82714">
    <property type="entry name" value="Multidrug efflux transporter AcrB TolC docking domain, DN and DC subdomains"/>
    <property type="match status" value="2"/>
</dbReference>